<feature type="domain" description="Hermes trasposase DNA-binding" evidence="1">
    <location>
        <begin position="125"/>
        <end position="168"/>
    </location>
</feature>
<protein>
    <recommendedName>
        <fullName evidence="1">Hermes trasposase DNA-binding domain-containing protein</fullName>
    </recommendedName>
</protein>
<organism evidence="3 4">
    <name type="scientific">Rotaria sordida</name>
    <dbReference type="NCBI Taxonomy" id="392033"/>
    <lineage>
        <taxon>Eukaryota</taxon>
        <taxon>Metazoa</taxon>
        <taxon>Spiralia</taxon>
        <taxon>Gnathifera</taxon>
        <taxon>Rotifera</taxon>
        <taxon>Eurotatoria</taxon>
        <taxon>Bdelloidea</taxon>
        <taxon>Philodinida</taxon>
        <taxon>Philodinidae</taxon>
        <taxon>Rotaria</taxon>
    </lineage>
</organism>
<dbReference type="InterPro" id="IPR018473">
    <property type="entry name" value="Hermes_transposase_DNA-db"/>
</dbReference>
<gene>
    <name evidence="3" type="ORF">JXQ802_LOCUS52956</name>
    <name evidence="2" type="ORF">PYM288_LOCUS36592</name>
</gene>
<dbReference type="Proteomes" id="UP000663870">
    <property type="component" value="Unassembled WGS sequence"/>
</dbReference>
<evidence type="ECO:0000313" key="2">
    <source>
        <dbReference type="EMBL" id="CAF1452053.1"/>
    </source>
</evidence>
<dbReference type="AlphaFoldDB" id="A0A816DZC7"/>
<proteinExistence type="predicted"/>
<dbReference type="Gene3D" id="1.10.10.1070">
    <property type="entry name" value="Zinc finger, BED domain-containing"/>
    <property type="match status" value="1"/>
</dbReference>
<feature type="non-terminal residue" evidence="3">
    <location>
        <position position="1"/>
    </location>
</feature>
<keyword evidence="4" id="KW-1185">Reference proteome</keyword>
<evidence type="ECO:0000313" key="4">
    <source>
        <dbReference type="Proteomes" id="UP000663870"/>
    </source>
</evidence>
<dbReference type="Proteomes" id="UP000663854">
    <property type="component" value="Unassembled WGS sequence"/>
</dbReference>
<evidence type="ECO:0000259" key="1">
    <source>
        <dbReference type="Pfam" id="PF10683"/>
    </source>
</evidence>
<sequence length="246" mass="27813">MSSANSTKLNLSKAELQILVTLNDPSISFTKPKNKRSECWSNFSQIYHENNPLDYIICLQSKTVLKWTSEDGTRVMSHHNCLNKSISTTPSRQRTISSYCQQSSASKECPFFQKCIAEASVEYCGVDCRQFESIAGVDFMNLAKQLIIAGASLGTSVTVNELLPHPSTIARNFERVYSNLKKQLVSICIHYDGLSLYYVDEQSQLRVFTLACQAYGYETQHAPNLRLFVNKTLEQFGLYLSNNIFI</sequence>
<dbReference type="SUPFAM" id="SSF140996">
    <property type="entry name" value="Hermes dimerisation domain"/>
    <property type="match status" value="1"/>
</dbReference>
<dbReference type="Pfam" id="PF10683">
    <property type="entry name" value="DBD_Tnp_Hermes"/>
    <property type="match status" value="1"/>
</dbReference>
<reference evidence="3" key="1">
    <citation type="submission" date="2021-02" db="EMBL/GenBank/DDBJ databases">
        <authorList>
            <person name="Nowell W R."/>
        </authorList>
    </citation>
    <scope>NUCLEOTIDE SEQUENCE</scope>
</reference>
<accession>A0A816DZC7</accession>
<name>A0A816DZC7_9BILA</name>
<evidence type="ECO:0000313" key="3">
    <source>
        <dbReference type="EMBL" id="CAF1639333.1"/>
    </source>
</evidence>
<dbReference type="EMBL" id="CAJNOH010007204">
    <property type="protein sequence ID" value="CAF1452053.1"/>
    <property type="molecule type" value="Genomic_DNA"/>
</dbReference>
<comment type="caution">
    <text evidence="3">The sequence shown here is derived from an EMBL/GenBank/DDBJ whole genome shotgun (WGS) entry which is preliminary data.</text>
</comment>
<dbReference type="EMBL" id="CAJNOL010008845">
    <property type="protein sequence ID" value="CAF1639333.1"/>
    <property type="molecule type" value="Genomic_DNA"/>
</dbReference>